<dbReference type="GeneID" id="87955380"/>
<evidence type="ECO:0000259" key="2">
    <source>
        <dbReference type="Pfam" id="PF13638"/>
    </source>
</evidence>
<dbReference type="EMBL" id="CP141884">
    <property type="protein sequence ID" value="WRT66296.1"/>
    <property type="molecule type" value="Genomic_DNA"/>
</dbReference>
<dbReference type="RefSeq" id="XP_062791036.1">
    <property type="nucleotide sequence ID" value="XM_062934985.1"/>
</dbReference>
<protein>
    <recommendedName>
        <fullName evidence="2">PIN domain-containing protein</fullName>
    </recommendedName>
</protein>
<reference evidence="3 4" key="1">
    <citation type="submission" date="2024-01" db="EMBL/GenBank/DDBJ databases">
        <title>Comparative genomics of Cryptococcus and Kwoniella reveals pathogenesis evolution and contrasting modes of karyotype evolution via chromosome fusion or intercentromeric recombination.</title>
        <authorList>
            <person name="Coelho M.A."/>
            <person name="David-Palma M."/>
            <person name="Shea T."/>
            <person name="Bowers K."/>
            <person name="McGinley-Smith S."/>
            <person name="Mohammad A.W."/>
            <person name="Gnirke A."/>
            <person name="Yurkov A.M."/>
            <person name="Nowrousian M."/>
            <person name="Sun S."/>
            <person name="Cuomo C.A."/>
            <person name="Heitman J."/>
        </authorList>
    </citation>
    <scope>NUCLEOTIDE SEQUENCE [LARGE SCALE GENOMIC DNA]</scope>
    <source>
        <strain evidence="3">CBS 11374</strain>
    </source>
</reference>
<evidence type="ECO:0000256" key="1">
    <source>
        <dbReference type="SAM" id="MobiDB-lite"/>
    </source>
</evidence>
<evidence type="ECO:0000313" key="3">
    <source>
        <dbReference type="EMBL" id="WRT66296.1"/>
    </source>
</evidence>
<feature type="compositionally biased region" description="Polar residues" evidence="1">
    <location>
        <begin position="249"/>
        <end position="303"/>
    </location>
</feature>
<proteinExistence type="predicted"/>
<keyword evidence="4" id="KW-1185">Reference proteome</keyword>
<dbReference type="InterPro" id="IPR029060">
    <property type="entry name" value="PIN-like_dom_sf"/>
</dbReference>
<name>A0ABZ1CX14_9TREE</name>
<dbReference type="CDD" id="cd18727">
    <property type="entry name" value="PIN_Swt1-like"/>
    <property type="match status" value="1"/>
</dbReference>
<dbReference type="PANTHER" id="PTHR16161">
    <property type="entry name" value="TRANSCRIPTIONAL PROTEIN SWT1"/>
    <property type="match status" value="1"/>
</dbReference>
<evidence type="ECO:0000313" key="4">
    <source>
        <dbReference type="Proteomes" id="UP001329825"/>
    </source>
</evidence>
<sequence>MADTHEEEMIWEPEHTPSKSVHYVAVDTNVFISHLNMMRTIHALLVALRPSPVILLIPSIVIHELDGLKTSKVPSEPGSPITLGRLVQAANTWILEVHRDRRLTGKGALRCQSLKERWGNGILDHGGNDDQILECCLHFLHSGSTVTLWTDDKNLSVKAESNDIPTLGGKQMTLTRFFNSIDEEFPESLWEEIHSLSIYNVAGAGNKNGVEDFDFDIEMDLDHDLASTSQTQGEETRYPYLLPQKHTSTAPSVWQGVSTTVTSRSAPLSPTSTPMDRDSSGSTSGARSLKSRSLQSSPTQKSAEVSPRRSSKSRSPSSPSSLATPVRANGFGPSKILLTSIQLSLRPSLLSLIPHTPTQLQPQPPDDTTSILSTLLETLTILDTTLQDQGQPPNSIIRVSLLRSISSTKTIINYIESFTDWRKANDKGMRRIRLGEVVESLRILQAVFEEFGVDVADGLADVISEIRRLD</sequence>
<dbReference type="PANTHER" id="PTHR16161:SF0">
    <property type="entry name" value="TRANSCRIPTIONAL PROTEIN SWT1"/>
    <property type="match status" value="1"/>
</dbReference>
<dbReference type="Proteomes" id="UP001329825">
    <property type="component" value="Chromosome 4"/>
</dbReference>
<feature type="region of interest" description="Disordered" evidence="1">
    <location>
        <begin position="249"/>
        <end position="328"/>
    </location>
</feature>
<dbReference type="SUPFAM" id="SSF88723">
    <property type="entry name" value="PIN domain-like"/>
    <property type="match status" value="1"/>
</dbReference>
<gene>
    <name evidence="3" type="ORF">IL334_003249</name>
</gene>
<dbReference type="Pfam" id="PF13638">
    <property type="entry name" value="PIN_4"/>
    <property type="match status" value="1"/>
</dbReference>
<feature type="domain" description="PIN" evidence="2">
    <location>
        <begin position="26"/>
        <end position="167"/>
    </location>
</feature>
<dbReference type="InterPro" id="IPR052626">
    <property type="entry name" value="SWT1_Regulator"/>
</dbReference>
<dbReference type="InterPro" id="IPR002716">
    <property type="entry name" value="PIN_dom"/>
</dbReference>
<dbReference type="Gene3D" id="3.40.50.1010">
    <property type="entry name" value="5'-nuclease"/>
    <property type="match status" value="1"/>
</dbReference>
<accession>A0ABZ1CX14</accession>
<organism evidence="3 4">
    <name type="scientific">Kwoniella shivajii</name>
    <dbReference type="NCBI Taxonomy" id="564305"/>
    <lineage>
        <taxon>Eukaryota</taxon>
        <taxon>Fungi</taxon>
        <taxon>Dikarya</taxon>
        <taxon>Basidiomycota</taxon>
        <taxon>Agaricomycotina</taxon>
        <taxon>Tremellomycetes</taxon>
        <taxon>Tremellales</taxon>
        <taxon>Cryptococcaceae</taxon>
        <taxon>Kwoniella</taxon>
    </lineage>
</organism>